<gene>
    <name evidence="1" type="ORF">DES35_10459</name>
</gene>
<organism evidence="1 2">
    <name type="scientific">Schleiferia thermophila</name>
    <dbReference type="NCBI Taxonomy" id="884107"/>
    <lineage>
        <taxon>Bacteria</taxon>
        <taxon>Pseudomonadati</taxon>
        <taxon>Bacteroidota</taxon>
        <taxon>Flavobacteriia</taxon>
        <taxon>Flavobacteriales</taxon>
        <taxon>Schleiferiaceae</taxon>
        <taxon>Schleiferia</taxon>
    </lineage>
</organism>
<dbReference type="InterPro" id="IPR010994">
    <property type="entry name" value="RuvA_2-like"/>
</dbReference>
<evidence type="ECO:0000313" key="2">
    <source>
        <dbReference type="Proteomes" id="UP000253517"/>
    </source>
</evidence>
<keyword evidence="2" id="KW-1185">Reference proteome</keyword>
<accession>A0A368ZZ50</accession>
<dbReference type="EMBL" id="QPJS01000004">
    <property type="protein sequence ID" value="RCX02300.1"/>
    <property type="molecule type" value="Genomic_DNA"/>
</dbReference>
<dbReference type="SUPFAM" id="SSF47781">
    <property type="entry name" value="RuvA domain 2-like"/>
    <property type="match status" value="1"/>
</dbReference>
<dbReference type="RefSeq" id="WP_037360565.1">
    <property type="nucleotide sequence ID" value="NZ_BHZF01000006.1"/>
</dbReference>
<proteinExistence type="predicted"/>
<protein>
    <submittedName>
        <fullName evidence="1">Helix-hairpin-helix protein</fullName>
    </submittedName>
</protein>
<sequence>MVNKVLITGFCILFCWFIASGQIELNELEQEVEAITEVAGEDADVIQWAENLDYFRDHKINLNTAGKELLSQLGFLNAFQIFNLLEHRRKYGRIVTFYELGYLNGFDESVIKKLETFTYLGEVEPRKFSLKEMLTRGRHLTVMRVQLGLEERRGYLLRRQVRAGDTTIGSYYLGDPSRVFIRHRYTFGNQLSFGFTGEKDPGEPILWEAGQRGFDFYSGHIALMGKKRLKSLIIGDYQAQFGQGLVLWSSLAFRKSPSVLNVQRFGRGFIPYNGLDENRFFRGGALTYTFKNIDLSAFYSLKRMSSALSETIIDEDTGETIVEGGSLRLTGLHRTPTERAARKTLSMESVGAHATGDFGFFRIGATAVQHRFDPPLASPTPLYQQFNIQGRNIWNASLDYQVLLPSIQLFGEMAINQAGGLAMTHGAYVSAGSKLTYVLFYRHFQKEYSAIFHAPFAESTGNDAERGFYTGFRWEAAPRLFINAYADLYQFDWPRFSASLPTTGRDVFIQGEYFLSRRYNFYLRLREEVNQINGPDETVIRPLAEQKRYIMRWHQNIFPNNRIHLASRIEFSRAESHKGLSRGWLVFQDIRFSLPKTPLKITYRLSVYDTDDFDSRIYAFENDVLYSFSVPALYDRGTRSYVMAEYSYKRLTFWVRYAITRFTDRYIISSGLQQIDGNIASDIRVQCRLKL</sequence>
<evidence type="ECO:0000313" key="1">
    <source>
        <dbReference type="EMBL" id="RCX02300.1"/>
    </source>
</evidence>
<dbReference type="Proteomes" id="UP000253517">
    <property type="component" value="Unassembled WGS sequence"/>
</dbReference>
<name>A0A368ZZ50_9FLAO</name>
<dbReference type="AlphaFoldDB" id="A0A368ZZ50"/>
<reference evidence="1 2" key="1">
    <citation type="submission" date="2018-07" db="EMBL/GenBank/DDBJ databases">
        <title>Genomic Encyclopedia of Type Strains, Phase IV (KMG-IV): sequencing the most valuable type-strain genomes for metagenomic binning, comparative biology and taxonomic classification.</title>
        <authorList>
            <person name="Goeker M."/>
        </authorList>
    </citation>
    <scope>NUCLEOTIDE SEQUENCE [LARGE SCALE GENOMIC DNA]</scope>
    <source>
        <strain evidence="1 2">DSM 21410</strain>
    </source>
</reference>
<comment type="caution">
    <text evidence="1">The sequence shown here is derived from an EMBL/GenBank/DDBJ whole genome shotgun (WGS) entry which is preliminary data.</text>
</comment>